<dbReference type="InterPro" id="IPR012373">
    <property type="entry name" value="Ferrdict_sens_TM"/>
</dbReference>
<name>A0A285ZZL4_9SPHI</name>
<evidence type="ECO:0000259" key="3">
    <source>
        <dbReference type="Pfam" id="PF16344"/>
    </source>
</evidence>
<keyword evidence="1" id="KW-1133">Transmembrane helix</keyword>
<dbReference type="RefSeq" id="WP_097131535.1">
    <property type="nucleotide sequence ID" value="NZ_OCMT01000002.1"/>
</dbReference>
<dbReference type="PIRSF" id="PIRSF018266">
    <property type="entry name" value="FecR"/>
    <property type="match status" value="1"/>
</dbReference>
<gene>
    <name evidence="4" type="ORF">SAMN06297358_2048</name>
</gene>
<proteinExistence type="predicted"/>
<feature type="domain" description="Protein FecR C-terminal" evidence="3">
    <location>
        <begin position="254"/>
        <end position="322"/>
    </location>
</feature>
<dbReference type="EMBL" id="OCMT01000002">
    <property type="protein sequence ID" value="SOD15075.1"/>
    <property type="molecule type" value="Genomic_DNA"/>
</dbReference>
<reference evidence="5" key="1">
    <citation type="submission" date="2017-09" db="EMBL/GenBank/DDBJ databases">
        <authorList>
            <person name="Varghese N."/>
            <person name="Submissions S."/>
        </authorList>
    </citation>
    <scope>NUCLEOTIDE SEQUENCE [LARGE SCALE GENOMIC DNA]</scope>
    <source>
        <strain evidence="5">CGMCC 1.12803</strain>
    </source>
</reference>
<accession>A0A285ZZL4</accession>
<dbReference type="OrthoDB" id="645173at2"/>
<dbReference type="InterPro" id="IPR006860">
    <property type="entry name" value="FecR"/>
</dbReference>
<dbReference type="Pfam" id="PF04773">
    <property type="entry name" value="FecR"/>
    <property type="match status" value="1"/>
</dbReference>
<evidence type="ECO:0000259" key="2">
    <source>
        <dbReference type="Pfam" id="PF04773"/>
    </source>
</evidence>
<sequence length="328" mass="37185">MNNHIPNNIQELIAKALKGQISEEENELLELWYNQALPDQVEWKGAEKNAPELKHKIFNQITSQIQVNRPTVKLLLYKYVLFRVAASVVLVAGLAYYFGNKKDVVDEQLVSTQENGVKKIILPDSSIVWLKGKSTLLYPEHFTDSIRVVELNGEALFEVAKDKDHPFIIKTGNYSTRVLGTSFNLNTRNKNYNLIVLTGKVQVNELDPVNNTNKVLAVVTPNQRFDRLEQSKGEISAPEEVEKITVTKGTEYPMYFMHTPFSEIMDRIERKFNMKFAKADYSSYATCNINADLTDQSLKNSLEILAAAMGAQYKIENQTIMIEGGGCR</sequence>
<evidence type="ECO:0000313" key="4">
    <source>
        <dbReference type="EMBL" id="SOD15075.1"/>
    </source>
</evidence>
<dbReference type="AlphaFoldDB" id="A0A285ZZL4"/>
<dbReference type="PANTHER" id="PTHR30273">
    <property type="entry name" value="PERIPLASMIC SIGNAL SENSOR AND SIGMA FACTOR ACTIVATOR FECR-RELATED"/>
    <property type="match status" value="1"/>
</dbReference>
<keyword evidence="1" id="KW-0472">Membrane</keyword>
<keyword evidence="5" id="KW-1185">Reference proteome</keyword>
<feature type="transmembrane region" description="Helical" evidence="1">
    <location>
        <begin position="79"/>
        <end position="99"/>
    </location>
</feature>
<evidence type="ECO:0000313" key="5">
    <source>
        <dbReference type="Proteomes" id="UP000219281"/>
    </source>
</evidence>
<evidence type="ECO:0000256" key="1">
    <source>
        <dbReference type="SAM" id="Phobius"/>
    </source>
</evidence>
<feature type="domain" description="FecR protein" evidence="2">
    <location>
        <begin position="110"/>
        <end position="202"/>
    </location>
</feature>
<dbReference type="Gene3D" id="2.60.120.1440">
    <property type="match status" value="1"/>
</dbReference>
<dbReference type="Proteomes" id="UP000219281">
    <property type="component" value="Unassembled WGS sequence"/>
</dbReference>
<dbReference type="Gene3D" id="3.55.50.30">
    <property type="match status" value="1"/>
</dbReference>
<dbReference type="Pfam" id="PF16344">
    <property type="entry name" value="FecR_C"/>
    <property type="match status" value="1"/>
</dbReference>
<dbReference type="PANTHER" id="PTHR30273:SF2">
    <property type="entry name" value="PROTEIN FECR"/>
    <property type="match status" value="1"/>
</dbReference>
<keyword evidence="1" id="KW-0812">Transmembrane</keyword>
<protein>
    <submittedName>
        <fullName evidence="4">FecR family protein</fullName>
    </submittedName>
</protein>
<dbReference type="GO" id="GO:0016989">
    <property type="term" value="F:sigma factor antagonist activity"/>
    <property type="evidence" value="ECO:0007669"/>
    <property type="project" value="TreeGrafter"/>
</dbReference>
<organism evidence="4 5">
    <name type="scientific">Pedobacter xixiisoli</name>
    <dbReference type="NCBI Taxonomy" id="1476464"/>
    <lineage>
        <taxon>Bacteria</taxon>
        <taxon>Pseudomonadati</taxon>
        <taxon>Bacteroidota</taxon>
        <taxon>Sphingobacteriia</taxon>
        <taxon>Sphingobacteriales</taxon>
        <taxon>Sphingobacteriaceae</taxon>
        <taxon>Pedobacter</taxon>
    </lineage>
</organism>
<dbReference type="InterPro" id="IPR032508">
    <property type="entry name" value="FecR_C"/>
</dbReference>